<dbReference type="SUPFAM" id="SSF117782">
    <property type="entry name" value="YbjQ-like"/>
    <property type="match status" value="1"/>
</dbReference>
<evidence type="ECO:0000256" key="1">
    <source>
        <dbReference type="ARBA" id="ARBA00010751"/>
    </source>
</evidence>
<dbReference type="InterPro" id="IPR002765">
    <property type="entry name" value="UPF0145_YbjQ-like"/>
</dbReference>
<dbReference type="PANTHER" id="PTHR34068">
    <property type="entry name" value="UPF0145 PROTEIN YBJQ"/>
    <property type="match status" value="1"/>
</dbReference>
<dbReference type="Pfam" id="PF01906">
    <property type="entry name" value="YbjQ_1"/>
    <property type="match status" value="1"/>
</dbReference>
<dbReference type="HOGENOM" id="CLU_515360_0_0_1"/>
<feature type="compositionally biased region" description="Basic and acidic residues" evidence="2">
    <location>
        <begin position="146"/>
        <end position="166"/>
    </location>
</feature>
<comment type="similarity">
    <text evidence="1">Belongs to the UPF0145 family.</text>
</comment>
<keyword evidence="3" id="KW-0812">Transmembrane</keyword>
<dbReference type="EMBL" id="GL376633">
    <property type="status" value="NOT_ANNOTATED_CDS"/>
    <property type="molecule type" value="Genomic_DNA"/>
</dbReference>
<dbReference type="VEuPathDB" id="FungiDB:PYU1_G005523"/>
<proteinExistence type="inferred from homology"/>
<evidence type="ECO:0000256" key="2">
    <source>
        <dbReference type="SAM" id="MobiDB-lite"/>
    </source>
</evidence>
<accession>K3WKP2</accession>
<feature type="compositionally biased region" description="Acidic residues" evidence="2">
    <location>
        <begin position="248"/>
        <end position="278"/>
    </location>
</feature>
<evidence type="ECO:0000313" key="5">
    <source>
        <dbReference type="Proteomes" id="UP000019132"/>
    </source>
</evidence>
<dbReference type="Gene3D" id="3.30.110.70">
    <property type="entry name" value="Hypothetical protein apc22750. Chain B"/>
    <property type="match status" value="1"/>
</dbReference>
<name>K3WKP2_GLOUD</name>
<feature type="compositionally biased region" description="Acidic residues" evidence="2">
    <location>
        <begin position="324"/>
        <end position="335"/>
    </location>
</feature>
<evidence type="ECO:0000313" key="4">
    <source>
        <dbReference type="EnsemblProtists" id="PYU1_T005534"/>
    </source>
</evidence>
<dbReference type="Proteomes" id="UP000019132">
    <property type="component" value="Unassembled WGS sequence"/>
</dbReference>
<feature type="region of interest" description="Disordered" evidence="2">
    <location>
        <begin position="141"/>
        <end position="166"/>
    </location>
</feature>
<dbReference type="HAMAP" id="MF_00338">
    <property type="entry name" value="UPF0145"/>
    <property type="match status" value="1"/>
</dbReference>
<reference evidence="5" key="2">
    <citation type="submission" date="2010-04" db="EMBL/GenBank/DDBJ databases">
        <authorList>
            <person name="Buell R."/>
            <person name="Hamilton J."/>
            <person name="Hostetler J."/>
        </authorList>
    </citation>
    <scope>NUCLEOTIDE SEQUENCE [LARGE SCALE GENOMIC DNA]</scope>
    <source>
        <strain evidence="5">DAOM:BR144</strain>
    </source>
</reference>
<feature type="transmembrane region" description="Helical" evidence="3">
    <location>
        <begin position="191"/>
        <end position="212"/>
    </location>
</feature>
<feature type="region of interest" description="Disordered" evidence="2">
    <location>
        <begin position="243"/>
        <end position="352"/>
    </location>
</feature>
<dbReference type="EnsemblProtists" id="PYU1_T005534">
    <property type="protein sequence ID" value="PYU1_T005534"/>
    <property type="gene ID" value="PYU1_G005523"/>
</dbReference>
<dbReference type="InterPro" id="IPR035439">
    <property type="entry name" value="UPF0145_dom_sf"/>
</dbReference>
<evidence type="ECO:0000256" key="3">
    <source>
        <dbReference type="SAM" id="Phobius"/>
    </source>
</evidence>
<organism evidence="4 5">
    <name type="scientific">Globisporangium ultimum (strain ATCC 200006 / CBS 805.95 / DAOM BR144)</name>
    <name type="common">Pythium ultimum</name>
    <dbReference type="NCBI Taxonomy" id="431595"/>
    <lineage>
        <taxon>Eukaryota</taxon>
        <taxon>Sar</taxon>
        <taxon>Stramenopiles</taxon>
        <taxon>Oomycota</taxon>
        <taxon>Peronosporomycetes</taxon>
        <taxon>Pythiales</taxon>
        <taxon>Pythiaceae</taxon>
        <taxon>Globisporangium</taxon>
    </lineage>
</organism>
<dbReference type="eggNOG" id="ENOG502S6YJ">
    <property type="taxonomic scope" value="Eukaryota"/>
</dbReference>
<keyword evidence="3" id="KW-0472">Membrane</keyword>
<reference evidence="4" key="3">
    <citation type="submission" date="2015-02" db="UniProtKB">
        <authorList>
            <consortium name="EnsemblProtists"/>
        </authorList>
    </citation>
    <scope>IDENTIFICATION</scope>
    <source>
        <strain evidence="4">DAOM BR144</strain>
    </source>
</reference>
<sequence>MNAVGKVTKTSPATLPLSRETQQQMHNRLEQLQTEIHGFRHTASEIEGHSQRVFEEVKAHLARMKHEREKQQEMIANEMYELRTHMLQMMNEMVDQERELIQRRVKVTVDARVQDVDQRIHDTFRETSTNVNGVPTEHTETVPLAEQHDGNESKTVDPNSVDEKNAVATDEAKEVEAVKSTALSTGESVMLLSWELLLLLTGISVLGGLVGLRVQNLNRRKRWFEQRKIRRQIQARLEQEHAARLAEQEEDDDDEDSEDETIELDDDDDDDDDDENGDTADSNNVVEDWDDAATESSIETVSLMRRASEDLAESSNQHLSSGESDNDGAGNDEEGQNAAQKKPTADTTETKREATMLLRTMLARRPMAMATGATGAQLQRRSQPLLQLRTVATEVPEMSKSSITTAHEQLFFTTRDHINGRQVVEEIGMVSAAAVRSKSVFSDMYVALAGLIGGEAHSYTALMNETMEEAVHRMQFAAQSQGATAIVNVRFDTNTTMNRLVFGLHCSVVCYGTAVRCVSVVAPPSSAIH</sequence>
<dbReference type="InParanoid" id="K3WKP2"/>
<dbReference type="PANTHER" id="PTHR34068:SF2">
    <property type="entry name" value="UPF0145 PROTEIN SCO3412"/>
    <property type="match status" value="1"/>
</dbReference>
<keyword evidence="5" id="KW-1185">Reference proteome</keyword>
<keyword evidence="3" id="KW-1133">Transmembrane helix</keyword>
<dbReference type="AlphaFoldDB" id="K3WKP2"/>
<reference evidence="5" key="1">
    <citation type="journal article" date="2010" name="Genome Biol.">
        <title>Genome sequence of the necrotrophic plant pathogen Pythium ultimum reveals original pathogenicity mechanisms and effector repertoire.</title>
        <authorList>
            <person name="Levesque C.A."/>
            <person name="Brouwer H."/>
            <person name="Cano L."/>
            <person name="Hamilton J.P."/>
            <person name="Holt C."/>
            <person name="Huitema E."/>
            <person name="Raffaele S."/>
            <person name="Robideau G.P."/>
            <person name="Thines M."/>
            <person name="Win J."/>
            <person name="Zerillo M.M."/>
            <person name="Beakes G.W."/>
            <person name="Boore J.L."/>
            <person name="Busam D."/>
            <person name="Dumas B."/>
            <person name="Ferriera S."/>
            <person name="Fuerstenberg S.I."/>
            <person name="Gachon C.M."/>
            <person name="Gaulin E."/>
            <person name="Govers F."/>
            <person name="Grenville-Briggs L."/>
            <person name="Horner N."/>
            <person name="Hostetler J."/>
            <person name="Jiang R.H."/>
            <person name="Johnson J."/>
            <person name="Krajaejun T."/>
            <person name="Lin H."/>
            <person name="Meijer H.J."/>
            <person name="Moore B."/>
            <person name="Morris P."/>
            <person name="Phuntmart V."/>
            <person name="Puiu D."/>
            <person name="Shetty J."/>
            <person name="Stajich J.E."/>
            <person name="Tripathy S."/>
            <person name="Wawra S."/>
            <person name="van West P."/>
            <person name="Whitty B.R."/>
            <person name="Coutinho P.M."/>
            <person name="Henrissat B."/>
            <person name="Martin F."/>
            <person name="Thomas P.D."/>
            <person name="Tyler B.M."/>
            <person name="De Vries R.P."/>
            <person name="Kamoun S."/>
            <person name="Yandell M."/>
            <person name="Tisserat N."/>
            <person name="Buell C.R."/>
        </authorList>
    </citation>
    <scope>NUCLEOTIDE SEQUENCE</scope>
    <source>
        <strain evidence="5">DAOM:BR144</strain>
    </source>
</reference>
<protein>
    <submittedName>
        <fullName evidence="4">Uncharacterized protein</fullName>
    </submittedName>
</protein>
<feature type="compositionally biased region" description="Polar residues" evidence="2">
    <location>
        <begin position="313"/>
        <end position="323"/>
    </location>
</feature>